<evidence type="ECO:0000313" key="5">
    <source>
        <dbReference type="Proteomes" id="UP000694407"/>
    </source>
</evidence>
<accession>A0A8C6A9V3</accession>
<protein>
    <submittedName>
        <fullName evidence="4">ADAM metallopeptidase domain 33</fullName>
    </submittedName>
</protein>
<reference evidence="4" key="2">
    <citation type="submission" date="2025-09" db="UniProtKB">
        <authorList>
            <consortium name="Ensembl"/>
        </authorList>
    </citation>
    <scope>IDENTIFICATION</scope>
</reference>
<dbReference type="Pfam" id="PF01562">
    <property type="entry name" value="Pep_M12B_propep"/>
    <property type="match status" value="1"/>
</dbReference>
<dbReference type="GeneTree" id="ENSGT00940000158971"/>
<evidence type="ECO:0000256" key="1">
    <source>
        <dbReference type="ARBA" id="ARBA00023157"/>
    </source>
</evidence>
<dbReference type="Ensembl" id="ENSMMMT00000030986.1">
    <property type="protein sequence ID" value="ENSMMMP00000027404.1"/>
    <property type="gene ID" value="ENSMMMG00000023924.1"/>
</dbReference>
<keyword evidence="1" id="KW-1015">Disulfide bond</keyword>
<organism evidence="4 5">
    <name type="scientific">Marmota marmota marmota</name>
    <name type="common">Alpine marmot</name>
    <dbReference type="NCBI Taxonomy" id="9994"/>
    <lineage>
        <taxon>Eukaryota</taxon>
        <taxon>Metazoa</taxon>
        <taxon>Chordata</taxon>
        <taxon>Craniata</taxon>
        <taxon>Vertebrata</taxon>
        <taxon>Euteleostomi</taxon>
        <taxon>Mammalia</taxon>
        <taxon>Eutheria</taxon>
        <taxon>Euarchontoglires</taxon>
        <taxon>Glires</taxon>
        <taxon>Rodentia</taxon>
        <taxon>Sciuromorpha</taxon>
        <taxon>Sciuridae</taxon>
        <taxon>Xerinae</taxon>
        <taxon>Marmotini</taxon>
        <taxon>Marmota</taxon>
    </lineage>
</organism>
<reference evidence="4" key="1">
    <citation type="submission" date="2025-08" db="UniProtKB">
        <authorList>
            <consortium name="Ensembl"/>
        </authorList>
    </citation>
    <scope>IDENTIFICATION</scope>
</reference>
<keyword evidence="5" id="KW-1185">Reference proteome</keyword>
<feature type="chain" id="PRO_5034744648" evidence="2">
    <location>
        <begin position="31"/>
        <end position="138"/>
    </location>
</feature>
<evidence type="ECO:0000313" key="4">
    <source>
        <dbReference type="Ensembl" id="ENSMMMP00000027404.1"/>
    </source>
</evidence>
<sequence>MGRGSPRKQGSLRLLLLLLVLLLSPWPVPCAFVLPGNTPGEPVTPQWVLGGRPWSRVTLEEPVSILKLNSGLVVLEAEGQELLLELEKNHRLLAPGYTETHYSPDGQPVVLVPNHMGHAAFHPQGPHLPGHHCGPGAS</sequence>
<dbReference type="InterPro" id="IPR002870">
    <property type="entry name" value="Peptidase_M12B_N"/>
</dbReference>
<keyword evidence="2" id="KW-0732">Signal</keyword>
<name>A0A8C6A9V3_MARMA</name>
<proteinExistence type="predicted"/>
<feature type="signal peptide" evidence="2">
    <location>
        <begin position="1"/>
        <end position="30"/>
    </location>
</feature>
<evidence type="ECO:0000256" key="2">
    <source>
        <dbReference type="SAM" id="SignalP"/>
    </source>
</evidence>
<dbReference type="Proteomes" id="UP000694407">
    <property type="component" value="Unplaced"/>
</dbReference>
<dbReference type="AlphaFoldDB" id="A0A8C6A9V3"/>
<gene>
    <name evidence="4" type="primary">ADAM33</name>
</gene>
<feature type="domain" description="Peptidase M12B propeptide" evidence="3">
    <location>
        <begin position="74"/>
        <end position="122"/>
    </location>
</feature>
<evidence type="ECO:0000259" key="3">
    <source>
        <dbReference type="Pfam" id="PF01562"/>
    </source>
</evidence>